<accession>A0A4V2PS96</accession>
<gene>
    <name evidence="1" type="ORF">C8D98_0367</name>
</gene>
<dbReference type="Proteomes" id="UP000294614">
    <property type="component" value="Unassembled WGS sequence"/>
</dbReference>
<comment type="caution">
    <text evidence="1">The sequence shown here is derived from an EMBL/GenBank/DDBJ whole genome shotgun (WGS) entry which is preliminary data.</text>
</comment>
<sequence length="490" mass="56112">MSNTYDRLKDEINECFYHIVGIINEIIEHRSESFSQMLDVGEKIQRESDVFVGETDVLVRRISADINSKIENLNMEKMRGELNDATKTFLSITEELELLSYNTICRTMALGDKGATITHISKEIKKYSTTVKALLDEITKDFSAVYEEFKYIADNIINSDMSTSTETLRLDDTDNIVISSDVSVLIENSQFHDIFSQELEIINNAIGHTRYSDPYEAGKIFGIYEKAGAKLEYVKNELQSRLYTIKDVMKDFLYTFNTDLQNIVSKTNILREELISVHNVSKTICMTISDLQKKTANSQKSINNAASKLTLLGKQSKTFKNLVVVTAIEVARINDEDLRSVVASMLSTEQELHKLISQLEDNIDKWQALQKDFSFTFKDAGMHLKSVCDPSLSGERDDMLQSTYELEKQLTEFRKIFTGEKYLRYFDRNTEILISLFGEFNLTVNDEFEVFSSRLTPAILSDEEFTRGRAESELKDILASEDDQSSIEFF</sequence>
<dbReference type="OrthoDB" id="9775874at2"/>
<dbReference type="EMBL" id="SMGG01000003">
    <property type="protein sequence ID" value="TCK61861.1"/>
    <property type="molecule type" value="Genomic_DNA"/>
</dbReference>
<name>A0A4V2PS96_9BACT</name>
<evidence type="ECO:0000313" key="1">
    <source>
        <dbReference type="EMBL" id="TCK61861.1"/>
    </source>
</evidence>
<reference evidence="1 2" key="1">
    <citation type="submission" date="2019-03" db="EMBL/GenBank/DDBJ databases">
        <title>Genomic Encyclopedia of Type Strains, Phase IV (KMG-IV): sequencing the most valuable type-strain genomes for metagenomic binning, comparative biology and taxonomic classification.</title>
        <authorList>
            <person name="Goeker M."/>
        </authorList>
    </citation>
    <scope>NUCLEOTIDE SEQUENCE [LARGE SCALE GENOMIC DNA]</scope>
    <source>
        <strain evidence="1 2">DSM 24984</strain>
    </source>
</reference>
<proteinExistence type="predicted"/>
<dbReference type="AlphaFoldDB" id="A0A4V2PS96"/>
<protein>
    <recommendedName>
        <fullName evidence="3">Methyl-accepting chemotaxis protein</fullName>
    </recommendedName>
</protein>
<keyword evidence="2" id="KW-1185">Reference proteome</keyword>
<evidence type="ECO:0000313" key="2">
    <source>
        <dbReference type="Proteomes" id="UP000294614"/>
    </source>
</evidence>
<evidence type="ECO:0008006" key="3">
    <source>
        <dbReference type="Google" id="ProtNLM"/>
    </source>
</evidence>
<organism evidence="1 2">
    <name type="scientific">Seleniivibrio woodruffii</name>
    <dbReference type="NCBI Taxonomy" id="1078050"/>
    <lineage>
        <taxon>Bacteria</taxon>
        <taxon>Pseudomonadati</taxon>
        <taxon>Deferribacterota</taxon>
        <taxon>Deferribacteres</taxon>
        <taxon>Deferribacterales</taxon>
        <taxon>Geovibrionaceae</taxon>
        <taxon>Seleniivibrio</taxon>
    </lineage>
</organism>
<dbReference type="RefSeq" id="WP_132871492.1">
    <property type="nucleotide sequence ID" value="NZ_JAJUHT010000002.1"/>
</dbReference>